<sequence length="229" mass="25012">MKKLIFAASILVTHFAFAGELIQGGSKKLSLTNDELKGAQKILEARCNDMNVVNRLSMGAKECIAKVSADHYSKVAAQNCSAGSDFFFFECLAASKGLDIPQEVYDFCKPMKDGDKKWSPKANCLNHLATTNFKYNKKSLSDCYKYINLSENNIAFCQNILRDRDVSDKFVTDCLIKNGNISSSNVTEKTLNCMAKEAESAKSIACAPSSTAASEIRASNGPNSRTGVR</sequence>
<feature type="signal peptide" evidence="2">
    <location>
        <begin position="1"/>
        <end position="18"/>
    </location>
</feature>
<keyword evidence="2" id="KW-0732">Signal</keyword>
<gene>
    <name evidence="3" type="ORF">MNR06_13910</name>
</gene>
<evidence type="ECO:0000256" key="1">
    <source>
        <dbReference type="SAM" id="MobiDB-lite"/>
    </source>
</evidence>
<keyword evidence="4" id="KW-1185">Reference proteome</keyword>
<evidence type="ECO:0000313" key="4">
    <source>
        <dbReference type="Proteomes" id="UP000830116"/>
    </source>
</evidence>
<organism evidence="3 4">
    <name type="scientific">Bdellovibrio reynosensis</name>
    <dbReference type="NCBI Taxonomy" id="2835041"/>
    <lineage>
        <taxon>Bacteria</taxon>
        <taxon>Pseudomonadati</taxon>
        <taxon>Bdellovibrionota</taxon>
        <taxon>Bdellovibrionia</taxon>
        <taxon>Bdellovibrionales</taxon>
        <taxon>Pseudobdellovibrionaceae</taxon>
        <taxon>Bdellovibrio</taxon>
    </lineage>
</organism>
<dbReference type="RefSeq" id="WP_243536967.1">
    <property type="nucleotide sequence ID" value="NZ_CP093442.1"/>
</dbReference>
<feature type="compositionally biased region" description="Polar residues" evidence="1">
    <location>
        <begin position="220"/>
        <end position="229"/>
    </location>
</feature>
<dbReference type="EMBL" id="CP093442">
    <property type="protein sequence ID" value="UOF00793.1"/>
    <property type="molecule type" value="Genomic_DNA"/>
</dbReference>
<accession>A0ABY4CBA3</accession>
<name>A0ABY4CBA3_9BACT</name>
<evidence type="ECO:0008006" key="5">
    <source>
        <dbReference type="Google" id="ProtNLM"/>
    </source>
</evidence>
<protein>
    <recommendedName>
        <fullName evidence="5">DUF19 domain-containing protein</fullName>
    </recommendedName>
</protein>
<feature type="chain" id="PRO_5046839752" description="DUF19 domain-containing protein" evidence="2">
    <location>
        <begin position="19"/>
        <end position="229"/>
    </location>
</feature>
<evidence type="ECO:0000313" key="3">
    <source>
        <dbReference type="EMBL" id="UOF00793.1"/>
    </source>
</evidence>
<feature type="region of interest" description="Disordered" evidence="1">
    <location>
        <begin position="209"/>
        <end position="229"/>
    </location>
</feature>
<evidence type="ECO:0000256" key="2">
    <source>
        <dbReference type="SAM" id="SignalP"/>
    </source>
</evidence>
<reference evidence="3" key="1">
    <citation type="submission" date="2022-03" db="EMBL/GenBank/DDBJ databases">
        <title>Genome Identification and Characterization of new species Bdellovibrio reynosense LBG001 sp. nov. from a Mexico soil sample.</title>
        <authorList>
            <person name="Camilli A."/>
            <person name="Ajao Y."/>
            <person name="Guo X."/>
        </authorList>
    </citation>
    <scope>NUCLEOTIDE SEQUENCE</scope>
    <source>
        <strain evidence="3">LBG001</strain>
    </source>
</reference>
<dbReference type="Proteomes" id="UP000830116">
    <property type="component" value="Chromosome"/>
</dbReference>
<proteinExistence type="predicted"/>